<accession>A0A174GH56</accession>
<dbReference type="EMBL" id="CYYP01000035">
    <property type="protein sequence ID" value="CUO61912.1"/>
    <property type="molecule type" value="Genomic_DNA"/>
</dbReference>
<organism evidence="1 2">
    <name type="scientific">Collinsella aerofaciens</name>
    <dbReference type="NCBI Taxonomy" id="74426"/>
    <lineage>
        <taxon>Bacteria</taxon>
        <taxon>Bacillati</taxon>
        <taxon>Actinomycetota</taxon>
        <taxon>Coriobacteriia</taxon>
        <taxon>Coriobacteriales</taxon>
        <taxon>Coriobacteriaceae</taxon>
        <taxon>Collinsella</taxon>
    </lineage>
</organism>
<name>A0A174GH56_9ACTN</name>
<evidence type="ECO:0000313" key="1">
    <source>
        <dbReference type="EMBL" id="CUO61912.1"/>
    </source>
</evidence>
<reference evidence="1 2" key="1">
    <citation type="submission" date="2015-09" db="EMBL/GenBank/DDBJ databases">
        <authorList>
            <consortium name="Pathogen Informatics"/>
        </authorList>
    </citation>
    <scope>NUCLEOTIDE SEQUENCE [LARGE SCALE GENOMIC DNA]</scope>
    <source>
        <strain evidence="1 2">2789STDY5608823</strain>
    </source>
</reference>
<evidence type="ECO:0000313" key="2">
    <source>
        <dbReference type="Proteomes" id="UP000095468"/>
    </source>
</evidence>
<gene>
    <name evidence="1" type="ORF">ERS852381_01937</name>
</gene>
<protein>
    <submittedName>
        <fullName evidence="1">Uncharacterized protein</fullName>
    </submittedName>
</protein>
<dbReference type="Proteomes" id="UP000095468">
    <property type="component" value="Unassembled WGS sequence"/>
</dbReference>
<sequence length="81" mass="8654">MGIPCADSSVATMDNQLRLLIGANASTKIYRLALGRRNEGSATCPLALNLPIAIRTLRNVLISAFHTHLAFNSKLADMSTA</sequence>
<dbReference type="AlphaFoldDB" id="A0A174GH56"/>
<proteinExistence type="predicted"/>